<reference evidence="1" key="1">
    <citation type="submission" date="2015-12" db="EMBL/GenBank/DDBJ databases">
        <title>Gene expression during late stages of embryo sac development: a critical building block for successful pollen-pistil interactions.</title>
        <authorList>
            <person name="Liu Y."/>
            <person name="Joly V."/>
            <person name="Sabar M."/>
            <person name="Matton D.P."/>
        </authorList>
    </citation>
    <scope>NUCLEOTIDE SEQUENCE</scope>
</reference>
<evidence type="ECO:0000313" key="1">
    <source>
        <dbReference type="EMBL" id="JAP24718.1"/>
    </source>
</evidence>
<organism evidence="1">
    <name type="scientific">Solanum chacoense</name>
    <name type="common">Chaco potato</name>
    <dbReference type="NCBI Taxonomy" id="4108"/>
    <lineage>
        <taxon>Eukaryota</taxon>
        <taxon>Viridiplantae</taxon>
        <taxon>Streptophyta</taxon>
        <taxon>Embryophyta</taxon>
        <taxon>Tracheophyta</taxon>
        <taxon>Spermatophyta</taxon>
        <taxon>Magnoliopsida</taxon>
        <taxon>eudicotyledons</taxon>
        <taxon>Gunneridae</taxon>
        <taxon>Pentapetalae</taxon>
        <taxon>asterids</taxon>
        <taxon>lamiids</taxon>
        <taxon>Solanales</taxon>
        <taxon>Solanaceae</taxon>
        <taxon>Solanoideae</taxon>
        <taxon>Solaneae</taxon>
        <taxon>Solanum</taxon>
    </lineage>
</organism>
<dbReference type="AlphaFoldDB" id="A0A0V0HWJ3"/>
<name>A0A0V0HWJ3_SOLCH</name>
<accession>A0A0V0HWJ3</accession>
<proteinExistence type="predicted"/>
<sequence length="60" mass="6697">MRRWNSYVASLCSGISLFGAQPAEKVMDELNRSITVHKDERGENIVHSTSFCGLDQINPS</sequence>
<protein>
    <submittedName>
        <fullName evidence="1">Putative ovule protein</fullName>
    </submittedName>
</protein>
<dbReference type="EMBL" id="GEDG01014085">
    <property type="protein sequence ID" value="JAP24718.1"/>
    <property type="molecule type" value="Transcribed_RNA"/>
</dbReference>